<evidence type="ECO:0000313" key="2">
    <source>
        <dbReference type="EMBL" id="KAF7356504.1"/>
    </source>
</evidence>
<dbReference type="CDD" id="cd18186">
    <property type="entry name" value="BTB_POZ_ZBTB_KLHL-like"/>
    <property type="match status" value="1"/>
</dbReference>
<proteinExistence type="predicted"/>
<feature type="domain" description="BTB" evidence="1">
    <location>
        <begin position="24"/>
        <end position="54"/>
    </location>
</feature>
<name>A0A8H6YCJ6_9AGAR</name>
<accession>A0A8H6YCJ6</accession>
<sequence>MSSPPAKRQRTEDAPITRSEIWYSDGSVVLQAQSQQFRVHFSVLAQNSSFFRDMQALPQPPNQPTVDGCPVIELQDSVEDVRRGELCSEARGYCKPLNESRYGYSLVHVTSIVLTHSIIRLGLKYDFRKLLDAAVERVMLECPTTLEGYDSNLPYTPKSIIGHNGFEHDMVTLVRENNILAALPCAYYRLIRYHTLNSIFDGVIRDDGTLASLTPIDQRQCSLSRNKIIATQNKPGYTLGWLCGWKPTKLCDDVSECTKKKEDLIRRCLTSLRVNALDKVTGFLLRDVFCDACTDEVEELVDAGREKMWDDLPSFFDLPPWNELKNDL</sequence>
<dbReference type="InterPro" id="IPR000210">
    <property type="entry name" value="BTB/POZ_dom"/>
</dbReference>
<dbReference type="PROSITE" id="PS50097">
    <property type="entry name" value="BTB"/>
    <property type="match status" value="1"/>
</dbReference>
<dbReference type="OrthoDB" id="3217871at2759"/>
<protein>
    <submittedName>
        <fullName evidence="2">BTB domain-containing protein</fullName>
    </submittedName>
</protein>
<organism evidence="2 3">
    <name type="scientific">Mycena venus</name>
    <dbReference type="NCBI Taxonomy" id="2733690"/>
    <lineage>
        <taxon>Eukaryota</taxon>
        <taxon>Fungi</taxon>
        <taxon>Dikarya</taxon>
        <taxon>Basidiomycota</taxon>
        <taxon>Agaricomycotina</taxon>
        <taxon>Agaricomycetes</taxon>
        <taxon>Agaricomycetidae</taxon>
        <taxon>Agaricales</taxon>
        <taxon>Marasmiineae</taxon>
        <taxon>Mycenaceae</taxon>
        <taxon>Mycena</taxon>
    </lineage>
</organism>
<dbReference type="AlphaFoldDB" id="A0A8H6YCJ6"/>
<reference evidence="2" key="1">
    <citation type="submission" date="2020-05" db="EMBL/GenBank/DDBJ databases">
        <title>Mycena genomes resolve the evolution of fungal bioluminescence.</title>
        <authorList>
            <person name="Tsai I.J."/>
        </authorList>
    </citation>
    <scope>NUCLEOTIDE SEQUENCE</scope>
    <source>
        <strain evidence="2">CCC161011</strain>
    </source>
</reference>
<keyword evidence="3" id="KW-1185">Reference proteome</keyword>
<comment type="caution">
    <text evidence="2">The sequence shown here is derived from an EMBL/GenBank/DDBJ whole genome shotgun (WGS) entry which is preliminary data.</text>
</comment>
<dbReference type="Proteomes" id="UP000620124">
    <property type="component" value="Unassembled WGS sequence"/>
</dbReference>
<evidence type="ECO:0000259" key="1">
    <source>
        <dbReference type="PROSITE" id="PS50097"/>
    </source>
</evidence>
<dbReference type="EMBL" id="JACAZI010000007">
    <property type="protein sequence ID" value="KAF7356504.1"/>
    <property type="molecule type" value="Genomic_DNA"/>
</dbReference>
<evidence type="ECO:0000313" key="3">
    <source>
        <dbReference type="Proteomes" id="UP000620124"/>
    </source>
</evidence>
<gene>
    <name evidence="2" type="ORF">MVEN_00983600</name>
</gene>